<evidence type="ECO:0000256" key="2">
    <source>
        <dbReference type="SAM" id="SignalP"/>
    </source>
</evidence>
<dbReference type="EMBL" id="JAVFHQ010000027">
    <property type="protein sequence ID" value="KAK4544020.1"/>
    <property type="molecule type" value="Genomic_DNA"/>
</dbReference>
<protein>
    <recommendedName>
        <fullName evidence="5">Apple domain-containing protein</fullName>
    </recommendedName>
</protein>
<feature type="chain" id="PRO_5043720758" description="Apple domain-containing protein" evidence="2">
    <location>
        <begin position="23"/>
        <end position="341"/>
    </location>
</feature>
<organism evidence="3 4">
    <name type="scientific">Oleoguttula mirabilis</name>
    <dbReference type="NCBI Taxonomy" id="1507867"/>
    <lineage>
        <taxon>Eukaryota</taxon>
        <taxon>Fungi</taxon>
        <taxon>Dikarya</taxon>
        <taxon>Ascomycota</taxon>
        <taxon>Pezizomycotina</taxon>
        <taxon>Dothideomycetes</taxon>
        <taxon>Dothideomycetidae</taxon>
        <taxon>Mycosphaerellales</taxon>
        <taxon>Teratosphaeriaceae</taxon>
        <taxon>Oleoguttula</taxon>
    </lineage>
</organism>
<reference evidence="3 4" key="1">
    <citation type="submission" date="2021-11" db="EMBL/GenBank/DDBJ databases">
        <title>Black yeast isolated from Biological Soil Crust.</title>
        <authorList>
            <person name="Kurbessoian T."/>
        </authorList>
    </citation>
    <scope>NUCLEOTIDE SEQUENCE [LARGE SCALE GENOMIC DNA]</scope>
    <source>
        <strain evidence="3 4">CCFEE 5522</strain>
    </source>
</reference>
<evidence type="ECO:0000313" key="3">
    <source>
        <dbReference type="EMBL" id="KAK4544020.1"/>
    </source>
</evidence>
<accession>A0AAV9JFQ2</accession>
<name>A0AAV9JFQ2_9PEZI</name>
<gene>
    <name evidence="3" type="ORF">LTR36_004518</name>
</gene>
<evidence type="ECO:0000256" key="1">
    <source>
        <dbReference type="SAM" id="MobiDB-lite"/>
    </source>
</evidence>
<evidence type="ECO:0000313" key="4">
    <source>
        <dbReference type="Proteomes" id="UP001324427"/>
    </source>
</evidence>
<keyword evidence="2" id="KW-0732">Signal</keyword>
<comment type="caution">
    <text evidence="3">The sequence shown here is derived from an EMBL/GenBank/DDBJ whole genome shotgun (WGS) entry which is preliminary data.</text>
</comment>
<keyword evidence="4" id="KW-1185">Reference proteome</keyword>
<dbReference type="AlphaFoldDB" id="A0AAV9JFQ2"/>
<evidence type="ECO:0008006" key="5">
    <source>
        <dbReference type="Google" id="ProtNLM"/>
    </source>
</evidence>
<feature type="region of interest" description="Disordered" evidence="1">
    <location>
        <begin position="107"/>
        <end position="128"/>
    </location>
</feature>
<dbReference type="Proteomes" id="UP001324427">
    <property type="component" value="Unassembled WGS sequence"/>
</dbReference>
<feature type="signal peptide" evidence="2">
    <location>
        <begin position="1"/>
        <end position="22"/>
    </location>
</feature>
<proteinExistence type="predicted"/>
<dbReference type="PROSITE" id="PS51257">
    <property type="entry name" value="PROKAR_LIPOPROTEIN"/>
    <property type="match status" value="1"/>
</dbReference>
<sequence>MRSVTLIPLLAALGYALPQAVSSCVTVTSEVIVPTTTVTYTSTEKTTIYATTADNLGTFTLVTTESSTKTLETLTSTSTACTSNGTITAGPTSTVYTTAGTATASTSTHKASTSTHKASTSTHKATTSSLAGPAPYFKRQTSACTVTTTFTTTYGQTYTYVAAPGETSTFTAYTAFTQATVTSTKSGGTAYRIATAVATTSAVCGPTVNATASVATSTVTQDARCAPSALVSEYSGYGLEYASDVPAAGAAWATTTDDASECCQLCAEAASCAASSWDIRTGACKLEFPVEFSTGVLNCGEGLLAYYDAGPDSPMAPGTGLYVAPLCGNVEIGSAAPDDGT</sequence>